<evidence type="ECO:0000256" key="1">
    <source>
        <dbReference type="ARBA" id="ARBA00002869"/>
    </source>
</evidence>
<dbReference type="InterPro" id="IPR022417">
    <property type="entry name" value="Porphobilin_deaminase_N"/>
</dbReference>
<comment type="function">
    <text evidence="1 8">Tetrapolymerization of the monopyrrole PBG into the hydroxymethylbilane pre-uroporphyrinogen in several discrete steps.</text>
</comment>
<dbReference type="GO" id="GO:0005737">
    <property type="term" value="C:cytoplasm"/>
    <property type="evidence" value="ECO:0007669"/>
    <property type="project" value="UniProtKB-UniRule"/>
</dbReference>
<dbReference type="OrthoDB" id="9810298at2"/>
<comment type="catalytic activity">
    <reaction evidence="7 8">
        <text>4 porphobilinogen + H2O = hydroxymethylbilane + 4 NH4(+)</text>
        <dbReference type="Rhea" id="RHEA:13185"/>
        <dbReference type="ChEBI" id="CHEBI:15377"/>
        <dbReference type="ChEBI" id="CHEBI:28938"/>
        <dbReference type="ChEBI" id="CHEBI:57845"/>
        <dbReference type="ChEBI" id="CHEBI:58126"/>
        <dbReference type="EC" id="2.5.1.61"/>
    </reaction>
</comment>
<feature type="domain" description="Porphobilinogen deaminase N-terminal" evidence="9">
    <location>
        <begin position="8"/>
        <end position="216"/>
    </location>
</feature>
<feature type="modified residue" description="S-(dipyrrolylmethanemethyl)cysteine" evidence="8">
    <location>
        <position position="245"/>
    </location>
</feature>
<evidence type="ECO:0000259" key="10">
    <source>
        <dbReference type="Pfam" id="PF03900"/>
    </source>
</evidence>
<dbReference type="PRINTS" id="PR00151">
    <property type="entry name" value="PORPHBDMNASE"/>
</dbReference>
<dbReference type="GO" id="GO:0006782">
    <property type="term" value="P:protoporphyrinogen IX biosynthetic process"/>
    <property type="evidence" value="ECO:0007669"/>
    <property type="project" value="UniProtKB-UniRule"/>
</dbReference>
<evidence type="ECO:0000256" key="8">
    <source>
        <dbReference type="HAMAP-Rule" id="MF_00260"/>
    </source>
</evidence>
<dbReference type="SUPFAM" id="SSF53850">
    <property type="entry name" value="Periplasmic binding protein-like II"/>
    <property type="match status" value="1"/>
</dbReference>
<evidence type="ECO:0000259" key="9">
    <source>
        <dbReference type="Pfam" id="PF01379"/>
    </source>
</evidence>
<feature type="domain" description="Porphobilinogen deaminase C-terminal" evidence="10">
    <location>
        <begin position="229"/>
        <end position="299"/>
    </location>
</feature>
<dbReference type="InterPro" id="IPR036803">
    <property type="entry name" value="Porphobilinogen_deaminase_C_sf"/>
</dbReference>
<dbReference type="SUPFAM" id="SSF54782">
    <property type="entry name" value="Porphobilinogen deaminase (hydroxymethylbilane synthase), C-terminal domain"/>
    <property type="match status" value="1"/>
</dbReference>
<keyword evidence="12" id="KW-1185">Reference proteome</keyword>
<dbReference type="Proteomes" id="UP000256329">
    <property type="component" value="Unassembled WGS sequence"/>
</dbReference>
<dbReference type="PROSITE" id="PS00533">
    <property type="entry name" value="PORPHOBILINOGEN_DEAM"/>
    <property type="match status" value="1"/>
</dbReference>
<comment type="pathway">
    <text evidence="2">Porphyrin-containing compound metabolism; protoporphyrin-IX biosynthesis; coproporphyrinogen-III from 5-aminolevulinate: step 2/4.</text>
</comment>
<protein>
    <recommendedName>
        <fullName evidence="8">Porphobilinogen deaminase</fullName>
        <shortName evidence="8">PBG</shortName>
        <ecNumber evidence="8">2.5.1.61</ecNumber>
    </recommendedName>
    <alternativeName>
        <fullName evidence="8">Hydroxymethylbilane synthase</fullName>
        <shortName evidence="8">HMBS</shortName>
    </alternativeName>
    <alternativeName>
        <fullName evidence="8">Pre-uroporphyrinogen synthase</fullName>
    </alternativeName>
</protein>
<dbReference type="Gene3D" id="3.30.160.40">
    <property type="entry name" value="Porphobilinogen deaminase, C-terminal domain"/>
    <property type="match status" value="1"/>
</dbReference>
<evidence type="ECO:0000256" key="7">
    <source>
        <dbReference type="ARBA" id="ARBA00048169"/>
    </source>
</evidence>
<evidence type="ECO:0000256" key="6">
    <source>
        <dbReference type="ARBA" id="ARBA00023244"/>
    </source>
</evidence>
<dbReference type="InterPro" id="IPR000860">
    <property type="entry name" value="HemC"/>
</dbReference>
<dbReference type="NCBIfam" id="TIGR00212">
    <property type="entry name" value="hemC"/>
    <property type="match status" value="1"/>
</dbReference>
<name>A0A3D8P4H4_9THEO</name>
<organism evidence="11 12">
    <name type="scientific">Ammonifex thiophilus</name>
    <dbReference type="NCBI Taxonomy" id="444093"/>
    <lineage>
        <taxon>Bacteria</taxon>
        <taxon>Bacillati</taxon>
        <taxon>Bacillota</taxon>
        <taxon>Clostridia</taxon>
        <taxon>Thermoanaerobacterales</taxon>
        <taxon>Thermoanaerobacteraceae</taxon>
        <taxon>Ammonifex</taxon>
    </lineage>
</organism>
<dbReference type="HAMAP" id="MF_00260">
    <property type="entry name" value="Porphobil_deam"/>
    <property type="match status" value="1"/>
</dbReference>
<dbReference type="InterPro" id="IPR022418">
    <property type="entry name" value="Porphobilinogen_deaminase_C"/>
</dbReference>
<comment type="caution">
    <text evidence="11">The sequence shown here is derived from an EMBL/GenBank/DDBJ whole genome shotgun (WGS) entry which is preliminary data.</text>
</comment>
<proteinExistence type="inferred from homology"/>
<dbReference type="GO" id="GO:0004418">
    <property type="term" value="F:hydroxymethylbilane synthase activity"/>
    <property type="evidence" value="ECO:0007669"/>
    <property type="project" value="UniProtKB-UniRule"/>
</dbReference>
<dbReference type="Pfam" id="PF03900">
    <property type="entry name" value="Porphobil_deamC"/>
    <property type="match status" value="1"/>
</dbReference>
<evidence type="ECO:0000256" key="2">
    <source>
        <dbReference type="ARBA" id="ARBA00004735"/>
    </source>
</evidence>
<comment type="subunit">
    <text evidence="4 8">Monomer.</text>
</comment>
<evidence type="ECO:0000256" key="5">
    <source>
        <dbReference type="ARBA" id="ARBA00022679"/>
    </source>
</evidence>
<reference evidence="11 12" key="1">
    <citation type="submission" date="2018-08" db="EMBL/GenBank/DDBJ databases">
        <title>Form III RuBisCO-mediated autotrophy in Thermodesulfobium bacteria.</title>
        <authorList>
            <person name="Toshchakov S.V."/>
            <person name="Kublanov I.V."/>
            <person name="Frolov E."/>
            <person name="Bonch-Osmolovskaya E.A."/>
            <person name="Tourova T.P."/>
            <person name="Chernych N.A."/>
            <person name="Lebedinsky A.V."/>
        </authorList>
    </citation>
    <scope>NUCLEOTIDE SEQUENCE [LARGE SCALE GENOMIC DNA]</scope>
    <source>
        <strain evidence="11 12">SR</strain>
    </source>
</reference>
<accession>A0A3D8P4H4</accession>
<dbReference type="Gene3D" id="3.40.190.10">
    <property type="entry name" value="Periplasmic binding protein-like II"/>
    <property type="match status" value="2"/>
</dbReference>
<dbReference type="AlphaFoldDB" id="A0A3D8P4H4"/>
<comment type="similarity">
    <text evidence="3 8">Belongs to the HMBS family.</text>
</comment>
<dbReference type="EC" id="2.5.1.61" evidence="8"/>
<dbReference type="Pfam" id="PF01379">
    <property type="entry name" value="Porphobil_deam"/>
    <property type="match status" value="1"/>
</dbReference>
<sequence>MRRSKCCLRIGTRGSDLALVQTEQVLQILRERWPHYTYEVVKIKTTGDKVRNLALPRIGGKGLFTKELEIALLEGKIDLAVHSLKDLPTELPEELCVGAVLPREHPGDVLVSLTGAGLEDLPERARIGTSSLRRQAQLKAVRPDLNFVSLRGNVPTRLRKLERGECEAIVLAWAGLKRLGLDLTRRMTLLSYKVCLPAVAQGAIGVEIRKEDRKLRKMLEALDDPTTRLEVTAERAFLRWLGGGCHVPIAALARVAGTEILLEGLVADPEGRRIIRGQESGPTAYPEEVGIRLAERLLQEGAEELLRG</sequence>
<comment type="miscellaneous">
    <text evidence="8">The porphobilinogen subunits are added to the dipyrromethane group.</text>
</comment>
<dbReference type="CDD" id="cd13646">
    <property type="entry name" value="PBP2_EcHMBS_like"/>
    <property type="match status" value="1"/>
</dbReference>
<keyword evidence="5 8" id="KW-0808">Transferase</keyword>
<dbReference type="RefSeq" id="WP_115792652.1">
    <property type="nucleotide sequence ID" value="NZ_QSLN01000007.1"/>
</dbReference>
<evidence type="ECO:0000313" key="12">
    <source>
        <dbReference type="Proteomes" id="UP000256329"/>
    </source>
</evidence>
<dbReference type="FunFam" id="3.40.190.10:FF:000005">
    <property type="entry name" value="Porphobilinogen deaminase"/>
    <property type="match status" value="1"/>
</dbReference>
<dbReference type="PANTHER" id="PTHR11557:SF0">
    <property type="entry name" value="PORPHOBILINOGEN DEAMINASE"/>
    <property type="match status" value="1"/>
</dbReference>
<comment type="cofactor">
    <cofactor evidence="8">
        <name>dipyrromethane</name>
        <dbReference type="ChEBI" id="CHEBI:60342"/>
    </cofactor>
    <text evidence="8">Binds 1 dipyrromethane group covalently.</text>
</comment>
<dbReference type="EMBL" id="QSLN01000007">
    <property type="protein sequence ID" value="RDV83008.1"/>
    <property type="molecule type" value="Genomic_DNA"/>
</dbReference>
<dbReference type="PANTHER" id="PTHR11557">
    <property type="entry name" value="PORPHOBILINOGEN DEAMINASE"/>
    <property type="match status" value="1"/>
</dbReference>
<gene>
    <name evidence="8" type="primary">hemC</name>
    <name evidence="11" type="ORF">DXX99_06310</name>
</gene>
<dbReference type="FunFam" id="3.40.190.10:FF:000004">
    <property type="entry name" value="Porphobilinogen deaminase"/>
    <property type="match status" value="1"/>
</dbReference>
<dbReference type="PIRSF" id="PIRSF001438">
    <property type="entry name" value="4pyrrol_synth_OHMeBilane_synth"/>
    <property type="match status" value="1"/>
</dbReference>
<dbReference type="InterPro" id="IPR022419">
    <property type="entry name" value="Porphobilin_deaminase_cofac_BS"/>
</dbReference>
<evidence type="ECO:0000256" key="4">
    <source>
        <dbReference type="ARBA" id="ARBA00011245"/>
    </source>
</evidence>
<evidence type="ECO:0000256" key="3">
    <source>
        <dbReference type="ARBA" id="ARBA00005638"/>
    </source>
</evidence>
<evidence type="ECO:0000313" key="11">
    <source>
        <dbReference type="EMBL" id="RDV83008.1"/>
    </source>
</evidence>
<keyword evidence="6 8" id="KW-0627">Porphyrin biosynthesis</keyword>